<gene>
    <name evidence="4" type="ORF">JQV55_09240</name>
</gene>
<dbReference type="InterPro" id="IPR015797">
    <property type="entry name" value="NUDIX_hydrolase-like_dom_sf"/>
</dbReference>
<keyword evidence="2 4" id="KW-0378">Hydrolase</keyword>
<dbReference type="PROSITE" id="PS51462">
    <property type="entry name" value="NUDIX"/>
    <property type="match status" value="1"/>
</dbReference>
<protein>
    <submittedName>
        <fullName evidence="4">NUDIX hydrolase</fullName>
    </submittedName>
</protein>
<dbReference type="Gene3D" id="3.90.79.10">
    <property type="entry name" value="Nucleoside Triphosphate Pyrophosphohydrolase"/>
    <property type="match status" value="1"/>
</dbReference>
<keyword evidence="5" id="KW-1185">Reference proteome</keyword>
<dbReference type="AlphaFoldDB" id="A0AAE3B620"/>
<evidence type="ECO:0000313" key="4">
    <source>
        <dbReference type="EMBL" id="MBM1713743.1"/>
    </source>
</evidence>
<evidence type="ECO:0000259" key="3">
    <source>
        <dbReference type="PROSITE" id="PS51462"/>
    </source>
</evidence>
<dbReference type="Pfam" id="PF00293">
    <property type="entry name" value="NUDIX"/>
    <property type="match status" value="1"/>
</dbReference>
<proteinExistence type="predicted"/>
<dbReference type="GO" id="GO:0016787">
    <property type="term" value="F:hydrolase activity"/>
    <property type="evidence" value="ECO:0007669"/>
    <property type="project" value="UniProtKB-KW"/>
</dbReference>
<dbReference type="Proteomes" id="UP000732193">
    <property type="component" value="Unassembled WGS sequence"/>
</dbReference>
<dbReference type="PROSITE" id="PS00893">
    <property type="entry name" value="NUDIX_BOX"/>
    <property type="match status" value="1"/>
</dbReference>
<evidence type="ECO:0000256" key="1">
    <source>
        <dbReference type="ARBA" id="ARBA00001946"/>
    </source>
</evidence>
<accession>A0AAE3B620</accession>
<dbReference type="EMBL" id="JAFBRM010000002">
    <property type="protein sequence ID" value="MBM1713743.1"/>
    <property type="molecule type" value="Genomic_DNA"/>
</dbReference>
<evidence type="ECO:0000313" key="5">
    <source>
        <dbReference type="Proteomes" id="UP000732193"/>
    </source>
</evidence>
<dbReference type="RefSeq" id="WP_064225118.1">
    <property type="nucleotide sequence ID" value="NZ_JAFBRH010000002.1"/>
</dbReference>
<reference evidence="4 5" key="1">
    <citation type="submission" date="2021-01" db="EMBL/GenBank/DDBJ databases">
        <title>Diatom-associated Roseobacters Show Island Model of Population Structure.</title>
        <authorList>
            <person name="Qu L."/>
            <person name="Feng X."/>
            <person name="Chen Y."/>
            <person name="Li L."/>
            <person name="Wang X."/>
            <person name="Hu Z."/>
            <person name="Wang H."/>
            <person name="Luo H."/>
        </authorList>
    </citation>
    <scope>NUCLEOTIDE SEQUENCE [LARGE SCALE GENOMIC DNA]</scope>
    <source>
        <strain evidence="4 5">TR60-84</strain>
    </source>
</reference>
<sequence>MIRRVGAPPLAQQHYRLRPGVYAILPLKRRFLLTAQVTDKVDVQLPGGGIDPGESPLQALHREVLEEIGWRIATPLRLGAFRRFVYMPEYDLWAEKLCHVYVAHPVRQIAEPIEPDHITLVMSGNDAVDALGNAGDSMFMRRFIG</sequence>
<dbReference type="InterPro" id="IPR020084">
    <property type="entry name" value="NUDIX_hydrolase_CS"/>
</dbReference>
<dbReference type="SUPFAM" id="SSF55811">
    <property type="entry name" value="Nudix"/>
    <property type="match status" value="1"/>
</dbReference>
<evidence type="ECO:0000256" key="2">
    <source>
        <dbReference type="ARBA" id="ARBA00022801"/>
    </source>
</evidence>
<feature type="domain" description="Nudix hydrolase" evidence="3">
    <location>
        <begin position="14"/>
        <end position="145"/>
    </location>
</feature>
<comment type="cofactor">
    <cofactor evidence="1">
        <name>Mg(2+)</name>
        <dbReference type="ChEBI" id="CHEBI:18420"/>
    </cofactor>
</comment>
<name>A0AAE3B620_9RHOB</name>
<organism evidence="4 5">
    <name type="scientific">Sulfitobacter geojensis</name>
    <dbReference type="NCBI Taxonomy" id="1342299"/>
    <lineage>
        <taxon>Bacteria</taxon>
        <taxon>Pseudomonadati</taxon>
        <taxon>Pseudomonadota</taxon>
        <taxon>Alphaproteobacteria</taxon>
        <taxon>Rhodobacterales</taxon>
        <taxon>Roseobacteraceae</taxon>
        <taxon>Sulfitobacter</taxon>
    </lineage>
</organism>
<comment type="caution">
    <text evidence="4">The sequence shown here is derived from an EMBL/GenBank/DDBJ whole genome shotgun (WGS) entry which is preliminary data.</text>
</comment>
<dbReference type="InterPro" id="IPR000086">
    <property type="entry name" value="NUDIX_hydrolase_dom"/>
</dbReference>